<keyword evidence="1" id="KW-0732">Signal</keyword>
<evidence type="ECO:0000313" key="5">
    <source>
        <dbReference type="RefSeq" id="XP_031399688.1"/>
    </source>
</evidence>
<reference evidence="3" key="1">
    <citation type="journal article" date="2017" name="Plant J.">
        <title>The pomegranate (Punica granatum L.) genome and the genomics of punicalagin biosynthesis.</title>
        <authorList>
            <person name="Qin G."/>
            <person name="Xu C."/>
            <person name="Ming R."/>
            <person name="Tang H."/>
            <person name="Guyot R."/>
            <person name="Kramer E.M."/>
            <person name="Hu Y."/>
            <person name="Yi X."/>
            <person name="Qi Y."/>
            <person name="Xu X."/>
            <person name="Gao Z."/>
            <person name="Pan H."/>
            <person name="Jian J."/>
            <person name="Tian Y."/>
            <person name="Yue Z."/>
            <person name="Xu Y."/>
        </authorList>
    </citation>
    <scope>NUCLEOTIDE SEQUENCE [LARGE SCALE GENOMIC DNA]</scope>
    <source>
        <strain evidence="3">cv. Dabenzi</strain>
    </source>
</reference>
<sequence length="323" mass="35661">MYCIIRPLSAMRNPYSSFSTFLFATSLLMLELQVMAISSSAPPHCGPPLPASDADQVQFAMNLEFLEAEFFLYGAHGEGLDKFAPYLTKGGPPPVGGRKANLDPLGFKIIEEFAYQEIGHLRAIYTRVGGIPRPLLDISKENFAKLFDQAVGYKLVPPFDPYANTINYLLATYVIPYVGLVSYVGTAPYLHNFTTKALVAGLLGVESGQDAVTRTFLYERKDLKVLPYNLTVAELTDKMSKLRNRLAMCGIKDEGLIVPRELGAEGLIETNILSADDYSLSYARTPQETLRTVYDTGDEHVPGGFYPHGANGRIARMLLKNKD</sequence>
<evidence type="ECO:0000256" key="1">
    <source>
        <dbReference type="SAM" id="SignalP"/>
    </source>
</evidence>
<feature type="signal peptide" evidence="1">
    <location>
        <begin position="1"/>
        <end position="36"/>
    </location>
</feature>
<name>A0A218WZ59_PUNGR</name>
<dbReference type="Proteomes" id="UP000515151">
    <property type="component" value="Chromosome 6"/>
</dbReference>
<reference evidence="4" key="3">
    <citation type="journal article" date="2020" name="Plant Biotechnol. J.">
        <title>The pomegranate (Punica granatum L.) draft genome dissects genetic divergence between soft- and hard-seeded cultivars.</title>
        <authorList>
            <person name="Luo X."/>
            <person name="Li H."/>
            <person name="Wu Z."/>
            <person name="Yao W."/>
            <person name="Zhao P."/>
            <person name="Cao D."/>
            <person name="Yu H."/>
            <person name="Li K."/>
            <person name="Poudel K."/>
            <person name="Zhao D."/>
            <person name="Zhang F."/>
            <person name="Xia X."/>
            <person name="Chen L."/>
            <person name="Wang Q."/>
            <person name="Jing D."/>
            <person name="Cao S."/>
        </authorList>
    </citation>
    <scope>NUCLEOTIDE SEQUENCE [LARGE SCALE GENOMIC DNA]</scope>
</reference>
<dbReference type="Pfam" id="PF13668">
    <property type="entry name" value="Ferritin_2"/>
    <property type="match status" value="1"/>
</dbReference>
<gene>
    <name evidence="5" type="primary">LOC116210035</name>
    <name evidence="2" type="ORF">CDL15_Pgr018563</name>
</gene>
<proteinExistence type="predicted"/>
<dbReference type="Proteomes" id="UP000197138">
    <property type="component" value="Unassembled WGS sequence"/>
</dbReference>
<evidence type="ECO:0000313" key="3">
    <source>
        <dbReference type="Proteomes" id="UP000197138"/>
    </source>
</evidence>
<reference evidence="5" key="4">
    <citation type="submission" date="2025-04" db="UniProtKB">
        <authorList>
            <consortium name="RefSeq"/>
        </authorList>
    </citation>
    <scope>IDENTIFICATION</scope>
    <source>
        <tissue evidence="5">Leaf</tissue>
    </source>
</reference>
<protein>
    <submittedName>
        <fullName evidence="5">Desiccation-related protein PCC13-62-like</fullName>
    </submittedName>
</protein>
<dbReference type="AlphaFoldDB" id="A0A218WZ59"/>
<feature type="chain" id="PRO_5044569056" evidence="1">
    <location>
        <begin position="37"/>
        <end position="323"/>
    </location>
</feature>
<keyword evidence="4" id="KW-1185">Reference proteome</keyword>
<reference evidence="2" key="2">
    <citation type="submission" date="2017-06" db="EMBL/GenBank/DDBJ databases">
        <title>The pomegranate genome and the genomics of punicalagin biosynthesis.</title>
        <authorList>
            <person name="Xu C."/>
        </authorList>
    </citation>
    <scope>NUCLEOTIDE SEQUENCE [LARGE SCALE GENOMIC DNA]</scope>
    <source>
        <tissue evidence="2">Fresh leaf</tissue>
    </source>
</reference>
<evidence type="ECO:0000313" key="2">
    <source>
        <dbReference type="EMBL" id="OWM77994.1"/>
    </source>
</evidence>
<accession>A0A218WZ59</accession>
<dbReference type="RefSeq" id="XP_031399688.1">
    <property type="nucleotide sequence ID" value="XM_031543828.1"/>
</dbReference>
<dbReference type="GeneID" id="116210035"/>
<dbReference type="PANTHER" id="PTHR31694:SF26">
    <property type="entry name" value="OS05G0151100 PROTEIN"/>
    <property type="match status" value="1"/>
</dbReference>
<dbReference type="InterPro" id="IPR052965">
    <property type="entry name" value="Pigment-catalase-like"/>
</dbReference>
<dbReference type="OrthoDB" id="1001765at2759"/>
<dbReference type="EMBL" id="MTKT01002507">
    <property type="protein sequence ID" value="OWM77994.1"/>
    <property type="molecule type" value="Genomic_DNA"/>
</dbReference>
<evidence type="ECO:0000313" key="4">
    <source>
        <dbReference type="Proteomes" id="UP000515151"/>
    </source>
</evidence>
<dbReference type="PANTHER" id="PTHR31694">
    <property type="entry name" value="DESICCATION-LIKE PROTEIN"/>
    <property type="match status" value="1"/>
</dbReference>
<organism evidence="2 3">
    <name type="scientific">Punica granatum</name>
    <name type="common">Pomegranate</name>
    <dbReference type="NCBI Taxonomy" id="22663"/>
    <lineage>
        <taxon>Eukaryota</taxon>
        <taxon>Viridiplantae</taxon>
        <taxon>Streptophyta</taxon>
        <taxon>Embryophyta</taxon>
        <taxon>Tracheophyta</taxon>
        <taxon>Spermatophyta</taxon>
        <taxon>Magnoliopsida</taxon>
        <taxon>eudicotyledons</taxon>
        <taxon>Gunneridae</taxon>
        <taxon>Pentapetalae</taxon>
        <taxon>rosids</taxon>
        <taxon>malvids</taxon>
        <taxon>Myrtales</taxon>
        <taxon>Lythraceae</taxon>
        <taxon>Punica</taxon>
    </lineage>
</organism>